<name>A0A0L0HPF4_SPIPD</name>
<dbReference type="InterPro" id="IPR012337">
    <property type="entry name" value="RNaseH-like_sf"/>
</dbReference>
<dbReference type="CDD" id="cd04657">
    <property type="entry name" value="Piwi_ago-like"/>
    <property type="match status" value="1"/>
</dbReference>
<dbReference type="RefSeq" id="XP_016611011.1">
    <property type="nucleotide sequence ID" value="XM_016750351.1"/>
</dbReference>
<dbReference type="InterPro" id="IPR045246">
    <property type="entry name" value="Piwi_ago-like"/>
</dbReference>
<dbReference type="PROSITE" id="PS50822">
    <property type="entry name" value="PIWI"/>
    <property type="match status" value="1"/>
</dbReference>
<feature type="domain" description="Piwi" evidence="3">
    <location>
        <begin position="519"/>
        <end position="820"/>
    </location>
</feature>
<dbReference type="Pfam" id="PF16486">
    <property type="entry name" value="ArgoN"/>
    <property type="match status" value="1"/>
</dbReference>
<evidence type="ECO:0000313" key="4">
    <source>
        <dbReference type="EMBL" id="KND02972.1"/>
    </source>
</evidence>
<dbReference type="OMA" id="RSQCKPE"/>
<dbReference type="OrthoDB" id="10252740at2759"/>
<protein>
    <recommendedName>
        <fullName evidence="6">Piwi domain-containing protein</fullName>
    </recommendedName>
</protein>
<dbReference type="InterPro" id="IPR036397">
    <property type="entry name" value="RNaseH_sf"/>
</dbReference>
<dbReference type="Gene3D" id="3.40.50.2300">
    <property type="match status" value="1"/>
</dbReference>
<dbReference type="GO" id="GO:0003723">
    <property type="term" value="F:RNA binding"/>
    <property type="evidence" value="ECO:0007669"/>
    <property type="project" value="InterPro"/>
</dbReference>
<dbReference type="SMART" id="SM01163">
    <property type="entry name" value="DUF1785"/>
    <property type="match status" value="1"/>
</dbReference>
<dbReference type="Pfam" id="PF16487">
    <property type="entry name" value="ArgoMid"/>
    <property type="match status" value="1"/>
</dbReference>
<evidence type="ECO:0000256" key="1">
    <source>
        <dbReference type="RuleBase" id="RU361178"/>
    </source>
</evidence>
<evidence type="ECO:0000259" key="3">
    <source>
        <dbReference type="PROSITE" id="PS50822"/>
    </source>
</evidence>
<dbReference type="SUPFAM" id="SSF53098">
    <property type="entry name" value="Ribonuclease H-like"/>
    <property type="match status" value="1"/>
</dbReference>
<dbReference type="InParanoid" id="A0A0L0HPF4"/>
<dbReference type="Gene3D" id="3.30.420.10">
    <property type="entry name" value="Ribonuclease H-like superfamily/Ribonuclease H"/>
    <property type="match status" value="1"/>
</dbReference>
<dbReference type="Pfam" id="PF02170">
    <property type="entry name" value="PAZ"/>
    <property type="match status" value="1"/>
</dbReference>
<dbReference type="AlphaFoldDB" id="A0A0L0HPF4"/>
<comment type="similarity">
    <text evidence="1">Belongs to the argonaute family.</text>
</comment>
<dbReference type="PROSITE" id="PS50821">
    <property type="entry name" value="PAZ"/>
    <property type="match status" value="1"/>
</dbReference>
<dbReference type="SMART" id="SM00949">
    <property type="entry name" value="PAZ"/>
    <property type="match status" value="1"/>
</dbReference>
<proteinExistence type="inferred from homology"/>
<dbReference type="InterPro" id="IPR036085">
    <property type="entry name" value="PAZ_dom_sf"/>
</dbReference>
<gene>
    <name evidence="4" type="ORF">SPPG_02047</name>
</gene>
<organism evidence="4 5">
    <name type="scientific">Spizellomyces punctatus (strain DAOM BR117)</name>
    <dbReference type="NCBI Taxonomy" id="645134"/>
    <lineage>
        <taxon>Eukaryota</taxon>
        <taxon>Fungi</taxon>
        <taxon>Fungi incertae sedis</taxon>
        <taxon>Chytridiomycota</taxon>
        <taxon>Chytridiomycota incertae sedis</taxon>
        <taxon>Chytridiomycetes</taxon>
        <taxon>Spizellomycetales</taxon>
        <taxon>Spizellomycetaceae</taxon>
        <taxon>Spizellomyces</taxon>
    </lineage>
</organism>
<dbReference type="FunCoup" id="A0A0L0HPF4">
    <property type="interactions" value="235"/>
</dbReference>
<dbReference type="InterPro" id="IPR032472">
    <property type="entry name" value="ArgoL2"/>
</dbReference>
<evidence type="ECO:0000259" key="2">
    <source>
        <dbReference type="PROSITE" id="PS50821"/>
    </source>
</evidence>
<dbReference type="SUPFAM" id="SSF101690">
    <property type="entry name" value="PAZ domain"/>
    <property type="match status" value="1"/>
</dbReference>
<feature type="domain" description="PAZ" evidence="2">
    <location>
        <begin position="227"/>
        <end position="344"/>
    </location>
</feature>
<dbReference type="eggNOG" id="KOG1041">
    <property type="taxonomic scope" value="Eukaryota"/>
</dbReference>
<evidence type="ECO:0000313" key="5">
    <source>
        <dbReference type="Proteomes" id="UP000053201"/>
    </source>
</evidence>
<dbReference type="Proteomes" id="UP000053201">
    <property type="component" value="Unassembled WGS sequence"/>
</dbReference>
<dbReference type="VEuPathDB" id="FungiDB:SPPG_02047"/>
<dbReference type="SMART" id="SM00950">
    <property type="entry name" value="Piwi"/>
    <property type="match status" value="1"/>
</dbReference>
<dbReference type="Pfam" id="PF02171">
    <property type="entry name" value="Piwi"/>
    <property type="match status" value="1"/>
</dbReference>
<accession>A0A0L0HPF4</accession>
<reference evidence="4 5" key="1">
    <citation type="submission" date="2009-08" db="EMBL/GenBank/DDBJ databases">
        <title>The Genome Sequence of Spizellomyces punctatus strain DAOM BR117.</title>
        <authorList>
            <consortium name="The Broad Institute Genome Sequencing Platform"/>
            <person name="Russ C."/>
            <person name="Cuomo C."/>
            <person name="Shea T."/>
            <person name="Young S.K."/>
            <person name="Zeng Q."/>
            <person name="Koehrsen M."/>
            <person name="Haas B."/>
            <person name="Borodovsky M."/>
            <person name="Guigo R."/>
            <person name="Alvarado L."/>
            <person name="Berlin A."/>
            <person name="Bochicchio J."/>
            <person name="Borenstein D."/>
            <person name="Chapman S."/>
            <person name="Chen Z."/>
            <person name="Engels R."/>
            <person name="Freedman E."/>
            <person name="Gellesch M."/>
            <person name="Goldberg J."/>
            <person name="Griggs A."/>
            <person name="Gujja S."/>
            <person name="Heiman D."/>
            <person name="Hepburn T."/>
            <person name="Howarth C."/>
            <person name="Jen D."/>
            <person name="Larson L."/>
            <person name="Lewis B."/>
            <person name="Mehta T."/>
            <person name="Park D."/>
            <person name="Pearson M."/>
            <person name="Roberts A."/>
            <person name="Saif S."/>
            <person name="Shenoy N."/>
            <person name="Sisk P."/>
            <person name="Stolte C."/>
            <person name="Sykes S."/>
            <person name="Thomson T."/>
            <person name="Walk T."/>
            <person name="White J."/>
            <person name="Yandava C."/>
            <person name="Burger G."/>
            <person name="Gray M.W."/>
            <person name="Holland P.W.H."/>
            <person name="King N."/>
            <person name="Lang F.B.F."/>
            <person name="Roger A.J."/>
            <person name="Ruiz-Trillo I."/>
            <person name="Lander E."/>
            <person name="Nusbaum C."/>
        </authorList>
    </citation>
    <scope>NUCLEOTIDE SEQUENCE [LARGE SCALE GENOMIC DNA]</scope>
    <source>
        <strain evidence="4 5">DAOM BR117</strain>
    </source>
</reference>
<dbReference type="GeneID" id="27685668"/>
<dbReference type="Pfam" id="PF08699">
    <property type="entry name" value="ArgoL1"/>
    <property type="match status" value="1"/>
</dbReference>
<dbReference type="EMBL" id="KQ257452">
    <property type="protein sequence ID" value="KND02972.1"/>
    <property type="molecule type" value="Genomic_DNA"/>
</dbReference>
<dbReference type="InterPro" id="IPR014811">
    <property type="entry name" value="ArgoL1"/>
</dbReference>
<dbReference type="CDD" id="cd02846">
    <property type="entry name" value="PAZ_argonaute_like"/>
    <property type="match status" value="1"/>
</dbReference>
<dbReference type="STRING" id="645134.A0A0L0HPF4"/>
<dbReference type="InterPro" id="IPR003100">
    <property type="entry name" value="PAZ_dom"/>
</dbReference>
<dbReference type="InterPro" id="IPR032473">
    <property type="entry name" value="Argonaute_Mid_dom"/>
</dbReference>
<dbReference type="Gene3D" id="2.170.260.10">
    <property type="entry name" value="paz domain"/>
    <property type="match status" value="1"/>
</dbReference>
<dbReference type="InterPro" id="IPR032474">
    <property type="entry name" value="Argonaute_N"/>
</dbReference>
<dbReference type="PANTHER" id="PTHR22891">
    <property type="entry name" value="EUKARYOTIC TRANSLATION INITIATION FACTOR 2C"/>
    <property type="match status" value="1"/>
</dbReference>
<evidence type="ECO:0008006" key="6">
    <source>
        <dbReference type="Google" id="ProtNLM"/>
    </source>
</evidence>
<keyword evidence="5" id="KW-1185">Reference proteome</keyword>
<dbReference type="InterPro" id="IPR003165">
    <property type="entry name" value="Piwi"/>
</dbReference>
<dbReference type="Pfam" id="PF16488">
    <property type="entry name" value="ArgoL2"/>
    <property type="match status" value="1"/>
</dbReference>
<sequence>MLQLRVQDQMDLDPFPRRPGFGSAGRQLQVRTNFFPVLSLPGQNIHHYDVQIQPDANPRINRRLYALWEDLNRNGILKNTKPVFDGRKNIFSPRCLPLKDDQANFTLELPEEDEDIRSRKFQRGPRKFRISICKVGEINMHRLHLFLEGKSHEAPHDAVMALDILLRHRPSMLYTTVGRCFYTPEGSASIANGAELWQGFHQSIRPSQHKMLLNLDVSATAFLEAGPVVDVVARILGRGRAEDIRQPFNERDRYRVEKTLKNIKVVTTHRGNSKRRWKIAKITTTPTSRTLFPIKEDGGREESVSNYFKERYGVILQYEHFPCLVVGDPAKHVYLPMEVCRVVPGQRVLRKLNEKQTADMIRFTCQPPHVRSNKVSNGFNLLLTHDNEYLQDFNVKIGREMATVNARVLPTPILSYHPTSRESSIAPREGSWNLRDKKVAQGAVLNSWAVVVFGSEREVAVYNVQKFLRELISTCRDTGVDIRQLQPPIRHANPLGNIEAILKAAFMDAGNASNHKPQLILVILPNTGVPLYAEIKRIADTVIGIATQCMQAKHVFAAKKQYCANICLKINVKLGGMNCFLGSAQLPFVAERPTIIFGADVTHPAPGDHNKPSIAAIVGSMDAQCSRYAAAIRVQKGRQEIIKDLGGAVVELLRTFYQFCGSKPQRILFYRDGVSEGQFGEVVREEVAAIRRACATLQEDYRPTVTFVIVQKRHHARFFPLRKEDADKSGNVLPGTVVETGITHPAEFDFYLASHPGLQGTSKPTHYHVLHDENHFTADGLQELTYRLCYLYCRATRAVSVCPPAYYAHLVAARARFHFMGDNWSDIASERSHMPGGPIMSLEALTANYGLVKPDLAKVMYYM</sequence>